<dbReference type="RefSeq" id="WP_079546233.1">
    <property type="nucleotide sequence ID" value="NZ_CP117826.1"/>
</dbReference>
<name>A0AAU8A728_9FIRM</name>
<dbReference type="PROSITE" id="PS51257">
    <property type="entry name" value="PROKAR_LIPOPROTEIN"/>
    <property type="match status" value="1"/>
</dbReference>
<proteinExistence type="predicted"/>
<protein>
    <recommendedName>
        <fullName evidence="3">PsbP C-terminal domain-containing protein</fullName>
    </recommendedName>
</protein>
<keyword evidence="1" id="KW-0732">Signal</keyword>
<feature type="chain" id="PRO_5043683723" description="PsbP C-terminal domain-containing protein" evidence="1">
    <location>
        <begin position="28"/>
        <end position="203"/>
    </location>
</feature>
<gene>
    <name evidence="2" type="ORF">PUP29_08730</name>
</gene>
<evidence type="ECO:0008006" key="3">
    <source>
        <dbReference type="Google" id="ProtNLM"/>
    </source>
</evidence>
<reference evidence="2" key="1">
    <citation type="submission" date="2023-02" db="EMBL/GenBank/DDBJ databases">
        <title>Gut commensal Christensenella minuta modulates host metabolism via a new class of secondary bile acids.</title>
        <authorList>
            <person name="Liu C."/>
        </authorList>
    </citation>
    <scope>NUCLEOTIDE SEQUENCE</scope>
    <source>
        <strain evidence="2">CA70</strain>
    </source>
</reference>
<dbReference type="AlphaFoldDB" id="A0AAU8A728"/>
<accession>A0AAU8A728</accession>
<dbReference type="EMBL" id="CP117826">
    <property type="protein sequence ID" value="XCC61608.1"/>
    <property type="molecule type" value="Genomic_DNA"/>
</dbReference>
<evidence type="ECO:0000313" key="2">
    <source>
        <dbReference type="EMBL" id="XCC61608.1"/>
    </source>
</evidence>
<sequence>MKKAAILAAAVLLCAALFCGCSFFSSAVTDFIDSRTPVQVPAAADTSGSAAARYTGSVVSLVLPDGVTVDEQKSNHEDGIDFIYMDTPFDGTYITLTASAAPYEGMTWEEGKTMYENFLTSIDAEILARDEVESADYPNELLYVLQTAEATASAGEDLEVETLHIVFLAEDNLCALVGMSADYDAFESIMDMCFDLFDSFALK</sequence>
<feature type="signal peptide" evidence="1">
    <location>
        <begin position="1"/>
        <end position="27"/>
    </location>
</feature>
<evidence type="ECO:0000256" key="1">
    <source>
        <dbReference type="SAM" id="SignalP"/>
    </source>
</evidence>
<organism evidence="2">
    <name type="scientific">Christensenella massiliensis</name>
    <dbReference type="NCBI Taxonomy" id="1805714"/>
    <lineage>
        <taxon>Bacteria</taxon>
        <taxon>Bacillati</taxon>
        <taxon>Bacillota</taxon>
        <taxon>Clostridia</taxon>
        <taxon>Christensenellales</taxon>
        <taxon>Christensenellaceae</taxon>
        <taxon>Christensenella</taxon>
    </lineage>
</organism>